<gene>
    <name evidence="2" type="ORF">EV702DRAFT_1269531</name>
</gene>
<organism evidence="2 3">
    <name type="scientific">Suillus placidus</name>
    <dbReference type="NCBI Taxonomy" id="48579"/>
    <lineage>
        <taxon>Eukaryota</taxon>
        <taxon>Fungi</taxon>
        <taxon>Dikarya</taxon>
        <taxon>Basidiomycota</taxon>
        <taxon>Agaricomycotina</taxon>
        <taxon>Agaricomycetes</taxon>
        <taxon>Agaricomycetidae</taxon>
        <taxon>Boletales</taxon>
        <taxon>Suillineae</taxon>
        <taxon>Suillaceae</taxon>
        <taxon>Suillus</taxon>
    </lineage>
</organism>
<name>A0A9P7D1M0_9AGAM</name>
<dbReference type="OrthoDB" id="9991317at2759"/>
<evidence type="ECO:0000313" key="3">
    <source>
        <dbReference type="Proteomes" id="UP000714275"/>
    </source>
</evidence>
<dbReference type="InterPro" id="IPR011990">
    <property type="entry name" value="TPR-like_helical_dom_sf"/>
</dbReference>
<feature type="region of interest" description="Disordered" evidence="1">
    <location>
        <begin position="1"/>
        <end position="26"/>
    </location>
</feature>
<dbReference type="SUPFAM" id="SSF48452">
    <property type="entry name" value="TPR-like"/>
    <property type="match status" value="1"/>
</dbReference>
<accession>A0A9P7D1M0</accession>
<sequence length="411" mass="45861">MSTPGDAGNRPSVSYHPKNQSSQASPAFSVEIRASYETDRMLGSGEVIGKLELSWDDLLNHGDEPFVHPSLTLKVAVVHACDDALSDSLVDCELARDTDAGHAQFAAYVTSKRLVLDQCPVSHPDHAAALTNLAWARLMGYIRDDLQAIDDITSLFREALALRPQRHSDHPLSLYNLAEALKSSWRHDEESTAADICETAQLYHELLPLCPEGTYLRSIVEGPNGVDYVIGECQNLTKDASEEGICLRRVVLELCPQGHQHRLRALDDLSWILITRFTQCGNIDDLDENIRFLREAVSLCPEGHFDPAYYLNMLAVSLGHYRFDHQGKPNDLDEAISLYEEALRLRPVGHEYHNVSLNNLGAALVSRFNERKHIDDITRAISLYREALALRPPGHPDREIALHGLAHVLTC</sequence>
<evidence type="ECO:0000256" key="1">
    <source>
        <dbReference type="SAM" id="MobiDB-lite"/>
    </source>
</evidence>
<reference evidence="2" key="1">
    <citation type="journal article" date="2020" name="New Phytol.">
        <title>Comparative genomics reveals dynamic genome evolution in host specialist ectomycorrhizal fungi.</title>
        <authorList>
            <person name="Lofgren L.A."/>
            <person name="Nguyen N.H."/>
            <person name="Vilgalys R."/>
            <person name="Ruytinx J."/>
            <person name="Liao H.L."/>
            <person name="Branco S."/>
            <person name="Kuo A."/>
            <person name="LaButti K."/>
            <person name="Lipzen A."/>
            <person name="Andreopoulos W."/>
            <person name="Pangilinan J."/>
            <person name="Riley R."/>
            <person name="Hundley H."/>
            <person name="Na H."/>
            <person name="Barry K."/>
            <person name="Grigoriev I.V."/>
            <person name="Stajich J.E."/>
            <person name="Kennedy P.G."/>
        </authorList>
    </citation>
    <scope>NUCLEOTIDE SEQUENCE</scope>
    <source>
        <strain evidence="2">DOB743</strain>
    </source>
</reference>
<protein>
    <submittedName>
        <fullName evidence="2">Uncharacterized protein</fullName>
    </submittedName>
</protein>
<dbReference type="AlphaFoldDB" id="A0A9P7D1M0"/>
<proteinExistence type="predicted"/>
<dbReference type="Proteomes" id="UP000714275">
    <property type="component" value="Unassembled WGS sequence"/>
</dbReference>
<evidence type="ECO:0000313" key="2">
    <source>
        <dbReference type="EMBL" id="KAG1775171.1"/>
    </source>
</evidence>
<feature type="compositionally biased region" description="Polar residues" evidence="1">
    <location>
        <begin position="17"/>
        <end position="26"/>
    </location>
</feature>
<keyword evidence="3" id="KW-1185">Reference proteome</keyword>
<dbReference type="EMBL" id="JABBWD010000035">
    <property type="protein sequence ID" value="KAG1775171.1"/>
    <property type="molecule type" value="Genomic_DNA"/>
</dbReference>
<dbReference type="Gene3D" id="1.25.40.10">
    <property type="entry name" value="Tetratricopeptide repeat domain"/>
    <property type="match status" value="2"/>
</dbReference>
<comment type="caution">
    <text evidence="2">The sequence shown here is derived from an EMBL/GenBank/DDBJ whole genome shotgun (WGS) entry which is preliminary data.</text>
</comment>